<evidence type="ECO:0008006" key="4">
    <source>
        <dbReference type="Google" id="ProtNLM"/>
    </source>
</evidence>
<feature type="transmembrane region" description="Helical" evidence="1">
    <location>
        <begin position="28"/>
        <end position="51"/>
    </location>
</feature>
<gene>
    <name evidence="2" type="ORF">J1C48_05175</name>
</gene>
<keyword evidence="1" id="KW-0472">Membrane</keyword>
<evidence type="ECO:0000313" key="3">
    <source>
        <dbReference type="Proteomes" id="UP000664122"/>
    </source>
</evidence>
<keyword evidence="1" id="KW-1133">Transmembrane helix</keyword>
<keyword evidence="3" id="KW-1185">Reference proteome</keyword>
<protein>
    <recommendedName>
        <fullName evidence="4">Transmembrane protein</fullName>
    </recommendedName>
</protein>
<dbReference type="AlphaFoldDB" id="A0A939FW51"/>
<organism evidence="2 3">
    <name type="scientific">Jiella flava</name>
    <dbReference type="NCBI Taxonomy" id="2816857"/>
    <lineage>
        <taxon>Bacteria</taxon>
        <taxon>Pseudomonadati</taxon>
        <taxon>Pseudomonadota</taxon>
        <taxon>Alphaproteobacteria</taxon>
        <taxon>Hyphomicrobiales</taxon>
        <taxon>Aurantimonadaceae</taxon>
        <taxon>Jiella</taxon>
    </lineage>
</organism>
<keyword evidence="1" id="KW-0812">Transmembrane</keyword>
<name>A0A939FW51_9HYPH</name>
<dbReference type="EMBL" id="JAFMPP010000003">
    <property type="protein sequence ID" value="MBO0661959.1"/>
    <property type="molecule type" value="Genomic_DNA"/>
</dbReference>
<dbReference type="Proteomes" id="UP000664122">
    <property type="component" value="Unassembled WGS sequence"/>
</dbReference>
<sequence length="109" mass="11659">MDHREHVEGEAVYDGDLPARMRPSSSDILLRGTMLFAAAITALALIAVPVIDRNTDETMVARGPDIDMMMTGSIQAQPQTYIIHRSVLEAPGSGPCTLFASGARRSGSC</sequence>
<dbReference type="RefSeq" id="WP_207256727.1">
    <property type="nucleotide sequence ID" value="NZ_JAFMPP010000003.1"/>
</dbReference>
<comment type="caution">
    <text evidence="2">The sequence shown here is derived from an EMBL/GenBank/DDBJ whole genome shotgun (WGS) entry which is preliminary data.</text>
</comment>
<evidence type="ECO:0000313" key="2">
    <source>
        <dbReference type="EMBL" id="MBO0661959.1"/>
    </source>
</evidence>
<proteinExistence type="predicted"/>
<reference evidence="2" key="1">
    <citation type="submission" date="2021-03" db="EMBL/GenBank/DDBJ databases">
        <title>Whole genome sequence of Jiella sp. CQZ9-1.</title>
        <authorList>
            <person name="Tuo L."/>
        </authorList>
    </citation>
    <scope>NUCLEOTIDE SEQUENCE</scope>
    <source>
        <strain evidence="2">CQZ9-1</strain>
    </source>
</reference>
<accession>A0A939FW51</accession>
<evidence type="ECO:0000256" key="1">
    <source>
        <dbReference type="SAM" id="Phobius"/>
    </source>
</evidence>